<evidence type="ECO:0000259" key="14">
    <source>
        <dbReference type="PROSITE" id="PS50222"/>
    </source>
</evidence>
<dbReference type="InterPro" id="IPR002048">
    <property type="entry name" value="EF_hand_dom"/>
</dbReference>
<evidence type="ECO:0000256" key="1">
    <source>
        <dbReference type="ARBA" id="ARBA00004141"/>
    </source>
</evidence>
<evidence type="ECO:0000313" key="17">
    <source>
        <dbReference type="Proteomes" id="UP001175261"/>
    </source>
</evidence>
<feature type="region of interest" description="Disordered" evidence="12">
    <location>
        <begin position="715"/>
        <end position="740"/>
    </location>
</feature>
<dbReference type="GO" id="GO:0006811">
    <property type="term" value="P:monoatomic ion transport"/>
    <property type="evidence" value="ECO:0007669"/>
    <property type="project" value="UniProtKB-KW"/>
</dbReference>
<feature type="compositionally biased region" description="Basic and acidic residues" evidence="12">
    <location>
        <begin position="549"/>
        <end position="568"/>
    </location>
</feature>
<dbReference type="Proteomes" id="UP001175261">
    <property type="component" value="Unassembled WGS sequence"/>
</dbReference>
<evidence type="ECO:0000256" key="9">
    <source>
        <dbReference type="ARBA" id="ARBA00023002"/>
    </source>
</evidence>
<evidence type="ECO:0000256" key="12">
    <source>
        <dbReference type="SAM" id="MobiDB-lite"/>
    </source>
</evidence>
<dbReference type="InterPro" id="IPR018247">
    <property type="entry name" value="EF_Hand_1_Ca_BS"/>
</dbReference>
<dbReference type="InterPro" id="IPR017938">
    <property type="entry name" value="Riboflavin_synthase-like_b-brl"/>
</dbReference>
<dbReference type="SUPFAM" id="SSF47473">
    <property type="entry name" value="EF-hand"/>
    <property type="match status" value="1"/>
</dbReference>
<evidence type="ECO:0000256" key="6">
    <source>
        <dbReference type="ARBA" id="ARBA00022857"/>
    </source>
</evidence>
<dbReference type="PANTHER" id="PTHR11972:SF153">
    <property type="entry name" value="SUPEROXIDE-GENERATING NADPH OXIDASE HEAVY CHAIN SUBUNIT A"/>
    <property type="match status" value="1"/>
</dbReference>
<dbReference type="SUPFAM" id="SSF52343">
    <property type="entry name" value="Ferredoxin reductase-like, C-terminal NADP-linked domain"/>
    <property type="match status" value="1"/>
</dbReference>
<protein>
    <submittedName>
        <fullName evidence="16">Uncharacterized protein</fullName>
    </submittedName>
</protein>
<keyword evidence="6" id="KW-0521">NADP</keyword>
<keyword evidence="4" id="KW-0274">FAD</keyword>
<keyword evidence="9" id="KW-0560">Oxidoreductase</keyword>
<keyword evidence="10" id="KW-0406">Ion transport</keyword>
<dbReference type="Gene3D" id="2.40.30.10">
    <property type="entry name" value="Translation factors"/>
    <property type="match status" value="1"/>
</dbReference>
<dbReference type="InterPro" id="IPR039261">
    <property type="entry name" value="FNR_nucleotide-bd"/>
</dbReference>
<keyword evidence="8 13" id="KW-1133">Transmembrane helix</keyword>
<sequence>MADDHTNEANPQPRRSFMAEHPVRSSETIQYLTDEEIKEFIDELDHNSDGHIDYAEVERKLDEAHHELAPNAKAHHVLKRDHEAQDERVRHEFLRSMMGNADQNARIPRDDFARLVKEWKIPSLKQAKKEEEDEKKYFKRLASWRKIRAYWAVHGPEICFIGLVVSMQLAFGIWQCVKYSTTQKYQDALGWGVVLAKTCAGALYPTFFFLILSMSRYLSTFLRRSYLVSRFLNWDLSQEFHIRISCVAIALATLHAIGHLTGSIRSLSNPDNEEAVAALLGNHWVPLSYADVVKTLPGITGVIALFLFYVLSLLSIPQVRRWNYEVFQLGHLLMFPIIGLMMAHGAAALFQWPMFGYFLAFPTLLVIIERGTRVCLGFHRIKATLKVLDSDTVEISALIPSERLWKYHAGQYIFLQVPKISFFQWHPFTVSFCRGNRMMVHIKTDGNWTEKLRDLGGDSGESEIEVGINGPFGAPAQRFYDFNHSLIIGAGIGVTPFSGILADLQYKDDQDHGGPSHSRPVPEKKRTGSTSGATQIGEESDTQQPSDGLNEKKEHDHDDGGENKRSIDGHGMLQPPNSDRVGGDHLDQMRKPQPHQAENFADDYRRVDFHWMVRDRNYLLWLSDLLNEVSTSQEWHRKNEEKPHLDIRINTHVTAKRKDISTHVYRWLLEMHRTEDHPASPLTGLLNPTHFGRPDFDMILDEHYEEMLRFRARTGRRESMTSSDSSSAEEERQNTGVAGRQEDELKVGVFYCGAPVVGEILADKCRELTTRGRHDGSRIEYHFMIEVFG</sequence>
<comment type="subcellular location">
    <subcellularLocation>
        <location evidence="1">Membrane</location>
        <topology evidence="1">Multi-pass membrane protein</topology>
    </subcellularLocation>
</comment>
<keyword evidence="10" id="KW-0813">Transport</keyword>
<keyword evidence="17" id="KW-1185">Reference proteome</keyword>
<evidence type="ECO:0000256" key="13">
    <source>
        <dbReference type="SAM" id="Phobius"/>
    </source>
</evidence>
<evidence type="ECO:0000256" key="11">
    <source>
        <dbReference type="ARBA" id="ARBA00023136"/>
    </source>
</evidence>
<dbReference type="GO" id="GO:0043020">
    <property type="term" value="C:NADPH oxidase complex"/>
    <property type="evidence" value="ECO:0007669"/>
    <property type="project" value="TreeGrafter"/>
</dbReference>
<dbReference type="CDD" id="cd06186">
    <property type="entry name" value="NOX_Duox_like_FAD_NADP"/>
    <property type="match status" value="1"/>
</dbReference>
<evidence type="ECO:0000256" key="2">
    <source>
        <dbReference type="ARBA" id="ARBA00022630"/>
    </source>
</evidence>
<accession>A0AA39GGT5</accession>
<feature type="transmembrane region" description="Helical" evidence="13">
    <location>
        <begin position="149"/>
        <end position="174"/>
    </location>
</feature>
<evidence type="ECO:0000256" key="5">
    <source>
        <dbReference type="ARBA" id="ARBA00022837"/>
    </source>
</evidence>
<dbReference type="PROSITE" id="PS50222">
    <property type="entry name" value="EF_HAND_2"/>
    <property type="match status" value="1"/>
</dbReference>
<dbReference type="GO" id="GO:0016175">
    <property type="term" value="F:superoxide-generating NAD(P)H oxidase activity"/>
    <property type="evidence" value="ECO:0007669"/>
    <property type="project" value="TreeGrafter"/>
</dbReference>
<feature type="transmembrane region" description="Helical" evidence="13">
    <location>
        <begin position="240"/>
        <end position="260"/>
    </location>
</feature>
<dbReference type="SUPFAM" id="SSF63380">
    <property type="entry name" value="Riboflavin synthase domain-like"/>
    <property type="match status" value="1"/>
</dbReference>
<dbReference type="Pfam" id="PF01794">
    <property type="entry name" value="Ferric_reduct"/>
    <property type="match status" value="1"/>
</dbReference>
<dbReference type="InterPro" id="IPR000778">
    <property type="entry name" value="Cyt_b245_heavy_chain"/>
</dbReference>
<proteinExistence type="predicted"/>
<reference evidence="16" key="1">
    <citation type="submission" date="2022-10" db="EMBL/GenBank/DDBJ databases">
        <title>Determination and structural analysis of whole genome sequence of Sarocladium strictum F4-1.</title>
        <authorList>
            <person name="Hu L."/>
            <person name="Jiang Y."/>
        </authorList>
    </citation>
    <scope>NUCLEOTIDE SEQUENCE</scope>
    <source>
        <strain evidence="16">F4-1</strain>
    </source>
</reference>
<dbReference type="AlphaFoldDB" id="A0AA39GGT5"/>
<dbReference type="Pfam" id="PF08030">
    <property type="entry name" value="NAD_binding_6"/>
    <property type="match status" value="1"/>
</dbReference>
<evidence type="ECO:0000256" key="10">
    <source>
        <dbReference type="ARBA" id="ARBA00023065"/>
    </source>
</evidence>
<dbReference type="Gene3D" id="3.40.50.80">
    <property type="entry name" value="Nucleotide-binding domain of ferredoxin-NADP reductase (FNR) module"/>
    <property type="match status" value="1"/>
</dbReference>
<feature type="domain" description="EF-hand" evidence="14">
    <location>
        <begin position="32"/>
        <end position="67"/>
    </location>
</feature>
<keyword evidence="2" id="KW-0285">Flavoprotein</keyword>
<name>A0AA39GGT5_SARSR</name>
<feature type="transmembrane region" description="Helical" evidence="13">
    <location>
        <begin position="326"/>
        <end position="343"/>
    </location>
</feature>
<evidence type="ECO:0000256" key="7">
    <source>
        <dbReference type="ARBA" id="ARBA00022982"/>
    </source>
</evidence>
<dbReference type="InterPro" id="IPR013130">
    <property type="entry name" value="Fe3_Rdtase_TM_dom"/>
</dbReference>
<dbReference type="PROSITE" id="PS51384">
    <property type="entry name" value="FAD_FR"/>
    <property type="match status" value="1"/>
</dbReference>
<dbReference type="SFLD" id="SFLDG01169">
    <property type="entry name" value="NADPH_oxidase_subgroup_(NOX)"/>
    <property type="match status" value="1"/>
</dbReference>
<evidence type="ECO:0000256" key="8">
    <source>
        <dbReference type="ARBA" id="ARBA00022989"/>
    </source>
</evidence>
<dbReference type="GO" id="GO:0042554">
    <property type="term" value="P:superoxide anion generation"/>
    <property type="evidence" value="ECO:0007669"/>
    <property type="project" value="TreeGrafter"/>
</dbReference>
<dbReference type="Pfam" id="PF08022">
    <property type="entry name" value="FAD_binding_8"/>
    <property type="match status" value="1"/>
</dbReference>
<dbReference type="InterPro" id="IPR017927">
    <property type="entry name" value="FAD-bd_FR_type"/>
</dbReference>
<dbReference type="InterPro" id="IPR013112">
    <property type="entry name" value="FAD-bd_8"/>
</dbReference>
<gene>
    <name evidence="16" type="ORF">NLU13_5388</name>
</gene>
<evidence type="ECO:0000256" key="3">
    <source>
        <dbReference type="ARBA" id="ARBA00022692"/>
    </source>
</evidence>
<keyword evidence="11 13" id="KW-0472">Membrane</keyword>
<organism evidence="16 17">
    <name type="scientific">Sarocladium strictum</name>
    <name type="common">Black bundle disease fungus</name>
    <name type="synonym">Acremonium strictum</name>
    <dbReference type="NCBI Taxonomy" id="5046"/>
    <lineage>
        <taxon>Eukaryota</taxon>
        <taxon>Fungi</taxon>
        <taxon>Dikarya</taxon>
        <taxon>Ascomycota</taxon>
        <taxon>Pezizomycotina</taxon>
        <taxon>Sordariomycetes</taxon>
        <taxon>Hypocreomycetidae</taxon>
        <taxon>Hypocreales</taxon>
        <taxon>Sarocladiaceae</taxon>
        <taxon>Sarocladium</taxon>
    </lineage>
</organism>
<evidence type="ECO:0000256" key="4">
    <source>
        <dbReference type="ARBA" id="ARBA00022827"/>
    </source>
</evidence>
<dbReference type="GO" id="GO:0006952">
    <property type="term" value="P:defense response"/>
    <property type="evidence" value="ECO:0007669"/>
    <property type="project" value="TreeGrafter"/>
</dbReference>
<feature type="transmembrane region" description="Helical" evidence="13">
    <location>
        <begin position="295"/>
        <end position="314"/>
    </location>
</feature>
<keyword evidence="7" id="KW-0249">Electron transport</keyword>
<feature type="domain" description="FAD-binding FR-type" evidence="15">
    <location>
        <begin position="360"/>
        <end position="478"/>
    </location>
</feature>
<comment type="caution">
    <text evidence="16">The sequence shown here is derived from an EMBL/GenBank/DDBJ whole genome shotgun (WGS) entry which is preliminary data.</text>
</comment>
<dbReference type="EMBL" id="JAPDFR010000004">
    <property type="protein sequence ID" value="KAK0387075.1"/>
    <property type="molecule type" value="Genomic_DNA"/>
</dbReference>
<keyword evidence="5" id="KW-0106">Calcium</keyword>
<feature type="compositionally biased region" description="Basic and acidic residues" evidence="12">
    <location>
        <begin position="581"/>
        <end position="590"/>
    </location>
</feature>
<evidence type="ECO:0000259" key="15">
    <source>
        <dbReference type="PROSITE" id="PS51384"/>
    </source>
</evidence>
<evidence type="ECO:0000313" key="16">
    <source>
        <dbReference type="EMBL" id="KAK0387075.1"/>
    </source>
</evidence>
<dbReference type="GO" id="GO:0005509">
    <property type="term" value="F:calcium ion binding"/>
    <property type="evidence" value="ECO:0007669"/>
    <property type="project" value="InterPro"/>
</dbReference>
<dbReference type="InterPro" id="IPR050369">
    <property type="entry name" value="RBOH/FRE"/>
</dbReference>
<feature type="region of interest" description="Disordered" evidence="12">
    <location>
        <begin position="1"/>
        <end position="25"/>
    </location>
</feature>
<dbReference type="PRINTS" id="PR00466">
    <property type="entry name" value="GP91PHOX"/>
</dbReference>
<dbReference type="PANTHER" id="PTHR11972">
    <property type="entry name" value="NADPH OXIDASE"/>
    <property type="match status" value="1"/>
</dbReference>
<feature type="compositionally biased region" description="Basic and acidic residues" evidence="12">
    <location>
        <begin position="506"/>
        <end position="526"/>
    </location>
</feature>
<feature type="region of interest" description="Disordered" evidence="12">
    <location>
        <begin position="506"/>
        <end position="596"/>
    </location>
</feature>
<feature type="transmembrane region" description="Helical" evidence="13">
    <location>
        <begin position="194"/>
        <end position="219"/>
    </location>
</feature>
<dbReference type="PROSITE" id="PS00018">
    <property type="entry name" value="EF_HAND_1"/>
    <property type="match status" value="1"/>
</dbReference>
<dbReference type="InterPro" id="IPR013121">
    <property type="entry name" value="Fe_red_NAD-bd_6"/>
</dbReference>
<dbReference type="InterPro" id="IPR011992">
    <property type="entry name" value="EF-hand-dom_pair"/>
</dbReference>
<keyword evidence="3 13" id="KW-0812">Transmembrane</keyword>